<evidence type="ECO:0000256" key="3">
    <source>
        <dbReference type="ARBA" id="ARBA00022722"/>
    </source>
</evidence>
<dbReference type="GO" id="GO:0042781">
    <property type="term" value="F:3'-tRNA processing endoribonuclease activity"/>
    <property type="evidence" value="ECO:0007669"/>
    <property type="project" value="TreeGrafter"/>
</dbReference>
<dbReference type="GO" id="GO:0000049">
    <property type="term" value="F:tRNA binding"/>
    <property type="evidence" value="ECO:0007669"/>
    <property type="project" value="UniProtKB-UniRule"/>
</dbReference>
<dbReference type="GO" id="GO:0004526">
    <property type="term" value="F:ribonuclease P activity"/>
    <property type="evidence" value="ECO:0007669"/>
    <property type="project" value="UniProtKB-UniRule"/>
</dbReference>
<keyword evidence="5 7" id="KW-0378">Hydrolase</keyword>
<evidence type="ECO:0000256" key="5">
    <source>
        <dbReference type="ARBA" id="ARBA00022801"/>
    </source>
</evidence>
<dbReference type="Gene3D" id="3.30.230.10">
    <property type="match status" value="1"/>
</dbReference>
<comment type="similarity">
    <text evidence="7">Belongs to the RnpA family.</text>
</comment>
<comment type="subunit">
    <text evidence="7">Consists of a catalytic RNA component (M1 or rnpB) and a protein subunit.</text>
</comment>
<dbReference type="InterPro" id="IPR000100">
    <property type="entry name" value="RNase_P"/>
</dbReference>
<keyword evidence="6 7" id="KW-0694">RNA-binding</keyword>
<dbReference type="NCBIfam" id="TIGR00188">
    <property type="entry name" value="rnpA"/>
    <property type="match status" value="1"/>
</dbReference>
<gene>
    <name evidence="7 9" type="primary">rnpA</name>
    <name evidence="9" type="ORF">caldi_29600</name>
</gene>
<keyword evidence="3 7" id="KW-0540">Nuclease</keyword>
<keyword evidence="4 7" id="KW-0255">Endonuclease</keyword>
<sequence length="127" mass="14367">MKRCFRLRTRREFEEVYRRGRSWANQAAVVYSVRLGEGAARLGVAAGRKLGSAVVRNRVKRRLREAARRLWPEVRPGYVLVLIGRAGARDMPFSELCSAVRELFRRAGVLKGAAAGRGGSRPDERRE</sequence>
<dbReference type="Proteomes" id="UP001163687">
    <property type="component" value="Chromosome"/>
</dbReference>
<evidence type="ECO:0000256" key="2">
    <source>
        <dbReference type="ARBA" id="ARBA00022694"/>
    </source>
</evidence>
<dbReference type="PANTHER" id="PTHR33992">
    <property type="entry name" value="RIBONUCLEASE P PROTEIN COMPONENT"/>
    <property type="match status" value="1"/>
</dbReference>
<dbReference type="InterPro" id="IPR020539">
    <property type="entry name" value="RNase_P_CS"/>
</dbReference>
<dbReference type="EC" id="3.1.26.5" evidence="7 8"/>
<protein>
    <recommendedName>
        <fullName evidence="7 8">Ribonuclease P protein component</fullName>
        <shortName evidence="7">RNase P protein</shortName>
        <shortName evidence="7">RNaseP protein</shortName>
        <ecNumber evidence="7 8">3.1.26.5</ecNumber>
    </recommendedName>
    <alternativeName>
        <fullName evidence="7">Protein C5</fullName>
    </alternativeName>
</protein>
<reference evidence="9" key="1">
    <citation type="submission" date="2022-03" db="EMBL/GenBank/DDBJ databases">
        <title>Complete genome sequence of Caldinitratiruptor microaerophilus.</title>
        <authorList>
            <person name="Mukaiyama R."/>
            <person name="Nishiyama T."/>
            <person name="Ueda K."/>
        </authorList>
    </citation>
    <scope>NUCLEOTIDE SEQUENCE</scope>
    <source>
        <strain evidence="9">JCM 16183</strain>
    </source>
</reference>
<evidence type="ECO:0000256" key="7">
    <source>
        <dbReference type="HAMAP-Rule" id="MF_00227"/>
    </source>
</evidence>
<dbReference type="PANTHER" id="PTHR33992:SF1">
    <property type="entry name" value="RIBONUCLEASE P PROTEIN COMPONENT"/>
    <property type="match status" value="1"/>
</dbReference>
<proteinExistence type="inferred from homology"/>
<dbReference type="SUPFAM" id="SSF54211">
    <property type="entry name" value="Ribosomal protein S5 domain 2-like"/>
    <property type="match status" value="1"/>
</dbReference>
<dbReference type="Pfam" id="PF00825">
    <property type="entry name" value="Ribonuclease_P"/>
    <property type="match status" value="1"/>
</dbReference>
<comment type="function">
    <text evidence="1 7">RNaseP catalyzes the removal of the 5'-leader sequence from pre-tRNA to produce the mature 5'-terminus. It can also cleave other RNA substrates such as 4.5S RNA. The protein component plays an auxiliary but essential role in vivo by binding to the 5'-leader sequence and broadening the substrate specificity of the ribozyme.</text>
</comment>
<dbReference type="GO" id="GO:0001682">
    <property type="term" value="P:tRNA 5'-leader removal"/>
    <property type="evidence" value="ECO:0007669"/>
    <property type="project" value="UniProtKB-UniRule"/>
</dbReference>
<dbReference type="KEGG" id="cmic:caldi_29600"/>
<keyword evidence="2 7" id="KW-0819">tRNA processing</keyword>
<dbReference type="AlphaFoldDB" id="A0AA35CQB2"/>
<evidence type="ECO:0000256" key="8">
    <source>
        <dbReference type="NCBIfam" id="TIGR00188"/>
    </source>
</evidence>
<dbReference type="GO" id="GO:0030677">
    <property type="term" value="C:ribonuclease P complex"/>
    <property type="evidence" value="ECO:0007669"/>
    <property type="project" value="TreeGrafter"/>
</dbReference>
<dbReference type="HAMAP" id="MF_00227">
    <property type="entry name" value="RNase_P"/>
    <property type="match status" value="1"/>
</dbReference>
<dbReference type="PROSITE" id="PS00648">
    <property type="entry name" value="RIBONUCLEASE_P"/>
    <property type="match status" value="1"/>
</dbReference>
<comment type="catalytic activity">
    <reaction evidence="7">
        <text>Endonucleolytic cleavage of RNA, removing 5'-extranucleotides from tRNA precursor.</text>
        <dbReference type="EC" id="3.1.26.5"/>
    </reaction>
</comment>
<accession>A0AA35CQB2</accession>
<evidence type="ECO:0000256" key="6">
    <source>
        <dbReference type="ARBA" id="ARBA00022884"/>
    </source>
</evidence>
<evidence type="ECO:0000313" key="10">
    <source>
        <dbReference type="Proteomes" id="UP001163687"/>
    </source>
</evidence>
<organism evidence="9 10">
    <name type="scientific">Caldinitratiruptor microaerophilus</name>
    <dbReference type="NCBI Taxonomy" id="671077"/>
    <lineage>
        <taxon>Bacteria</taxon>
        <taxon>Bacillati</taxon>
        <taxon>Bacillota</taxon>
        <taxon>Clostridia</taxon>
        <taxon>Eubacteriales</taxon>
        <taxon>Symbiobacteriaceae</taxon>
        <taxon>Caldinitratiruptor</taxon>
    </lineage>
</organism>
<evidence type="ECO:0000256" key="4">
    <source>
        <dbReference type="ARBA" id="ARBA00022759"/>
    </source>
</evidence>
<evidence type="ECO:0000256" key="1">
    <source>
        <dbReference type="ARBA" id="ARBA00002663"/>
    </source>
</evidence>
<dbReference type="RefSeq" id="WP_264842495.1">
    <property type="nucleotide sequence ID" value="NZ_AP025628.1"/>
</dbReference>
<dbReference type="EMBL" id="AP025628">
    <property type="protein sequence ID" value="BDG61870.1"/>
    <property type="molecule type" value="Genomic_DNA"/>
</dbReference>
<keyword evidence="10" id="KW-1185">Reference proteome</keyword>
<name>A0AA35CQB2_9FIRM</name>
<dbReference type="InterPro" id="IPR014721">
    <property type="entry name" value="Ribsml_uS5_D2-typ_fold_subgr"/>
</dbReference>
<dbReference type="InterPro" id="IPR020568">
    <property type="entry name" value="Ribosomal_Su5_D2-typ_SF"/>
</dbReference>
<evidence type="ECO:0000313" key="9">
    <source>
        <dbReference type="EMBL" id="BDG61870.1"/>
    </source>
</evidence>